<evidence type="ECO:0000256" key="3">
    <source>
        <dbReference type="ARBA" id="ARBA00022912"/>
    </source>
</evidence>
<organism evidence="5 6">
    <name type="scientific">Rhodococcus chondri</name>
    <dbReference type="NCBI Taxonomy" id="3065941"/>
    <lineage>
        <taxon>Bacteria</taxon>
        <taxon>Bacillati</taxon>
        <taxon>Actinomycetota</taxon>
        <taxon>Actinomycetes</taxon>
        <taxon>Mycobacteriales</taxon>
        <taxon>Nocardiaceae</taxon>
        <taxon>Rhodococcus</taxon>
    </lineage>
</organism>
<protein>
    <submittedName>
        <fullName evidence="5">Low molecular weight phosphatase family protein</fullName>
    </submittedName>
</protein>
<dbReference type="InterPro" id="IPR036196">
    <property type="entry name" value="Ptyr_pPase_sf"/>
</dbReference>
<comment type="similarity">
    <text evidence="1">Belongs to the low molecular weight phosphotyrosine protein phosphatase family.</text>
</comment>
<keyword evidence="2" id="KW-0378">Hydrolase</keyword>
<evidence type="ECO:0000256" key="2">
    <source>
        <dbReference type="ARBA" id="ARBA00022801"/>
    </source>
</evidence>
<dbReference type="RefSeq" id="WP_330153164.1">
    <property type="nucleotide sequence ID" value="NZ_JAUZMZ010000098.1"/>
</dbReference>
<dbReference type="InterPro" id="IPR023485">
    <property type="entry name" value="Ptyr_pPase"/>
</dbReference>
<dbReference type="InterPro" id="IPR050438">
    <property type="entry name" value="LMW_PTPase"/>
</dbReference>
<evidence type="ECO:0000256" key="1">
    <source>
        <dbReference type="ARBA" id="ARBA00011063"/>
    </source>
</evidence>
<dbReference type="PANTHER" id="PTHR11717">
    <property type="entry name" value="LOW MOLECULAR WEIGHT PROTEIN TYROSINE PHOSPHATASE"/>
    <property type="match status" value="1"/>
</dbReference>
<dbReference type="EMBL" id="JAUZMZ010000098">
    <property type="protein sequence ID" value="MEE2033771.1"/>
    <property type="molecule type" value="Genomic_DNA"/>
</dbReference>
<reference evidence="5 6" key="1">
    <citation type="submission" date="2023-08" db="EMBL/GenBank/DDBJ databases">
        <authorList>
            <person name="Girao M."/>
            <person name="Carvalho M.F."/>
        </authorList>
    </citation>
    <scope>NUCLEOTIDE SEQUENCE [LARGE SCALE GENOMIC DNA]</scope>
    <source>
        <strain evidence="5 6">CC-R104</strain>
    </source>
</reference>
<name>A0ABU7JUS5_9NOCA</name>
<keyword evidence="3" id="KW-0904">Protein phosphatase</keyword>
<sequence>MHILFVCSGNVCRSVIAERLTRAYAVDRRTAELTAESAGTHALVGYPIEPRAAAVIEGLGGETGRFRARRVSAEMMRRADLVLAMTEAQRDRVSALAAGSSVKSFTLTEASRIATVTGADTVARLDAYREPDGTAGTPGIPDPVGLSEAAFVGAGDRIAEALFPLLTILTARRAGDLTGTYQRYT</sequence>
<proteinExistence type="inferred from homology"/>
<comment type="caution">
    <text evidence="5">The sequence shown here is derived from an EMBL/GenBank/DDBJ whole genome shotgun (WGS) entry which is preliminary data.</text>
</comment>
<dbReference type="Gene3D" id="3.40.50.2300">
    <property type="match status" value="1"/>
</dbReference>
<feature type="domain" description="Phosphotyrosine protein phosphatase I" evidence="4">
    <location>
        <begin position="1"/>
        <end position="168"/>
    </location>
</feature>
<dbReference type="Proteomes" id="UP001331936">
    <property type="component" value="Unassembled WGS sequence"/>
</dbReference>
<gene>
    <name evidence="5" type="ORF">Q8814_16870</name>
</gene>
<keyword evidence="6" id="KW-1185">Reference proteome</keyword>
<evidence type="ECO:0000313" key="6">
    <source>
        <dbReference type="Proteomes" id="UP001331936"/>
    </source>
</evidence>
<dbReference type="SUPFAM" id="SSF52788">
    <property type="entry name" value="Phosphotyrosine protein phosphatases I"/>
    <property type="match status" value="1"/>
</dbReference>
<accession>A0ABU7JUS5</accession>
<dbReference type="SMART" id="SM00226">
    <property type="entry name" value="LMWPc"/>
    <property type="match status" value="1"/>
</dbReference>
<dbReference type="Pfam" id="PF01451">
    <property type="entry name" value="LMWPc"/>
    <property type="match status" value="1"/>
</dbReference>
<evidence type="ECO:0000313" key="5">
    <source>
        <dbReference type="EMBL" id="MEE2033771.1"/>
    </source>
</evidence>
<evidence type="ECO:0000259" key="4">
    <source>
        <dbReference type="SMART" id="SM00226"/>
    </source>
</evidence>
<dbReference type="PRINTS" id="PR00719">
    <property type="entry name" value="LMWPTPASE"/>
</dbReference>
<dbReference type="PANTHER" id="PTHR11717:SF31">
    <property type="entry name" value="LOW MOLECULAR WEIGHT PROTEIN-TYROSINE-PHOSPHATASE ETP-RELATED"/>
    <property type="match status" value="1"/>
</dbReference>
<dbReference type="InterPro" id="IPR017867">
    <property type="entry name" value="Tyr_phospatase_low_mol_wt"/>
</dbReference>